<dbReference type="Proteomes" id="UP000596742">
    <property type="component" value="Unassembled WGS sequence"/>
</dbReference>
<sequence>MAMITESKIYCGPCESQHSTNVAERWCPNCDEGLCSKCMEYHKVSKSSRMHKTITIENFTTLPDFVRNIDHVCSNHENTLDLYCSVHEKVCCMDCISAEHSECPGITSLTKVVQGVKESAFYHSVVKNIEDLTEFATKLQTNRKNNVAKLQQEKDLLTGVVKSKRTEITSHLDKLEVHLLQNLDFTITLESQQINKAVSHLQKKICTLNKYKNHISAITDTATDMQAFLALKEINKNVVHEEETMLCVKESTGMKETSVRIQFAKEIEGLVKEMQLMGNVELKKISTNLHFPGMKSQLVKTLSNILPGIENIKLTFVSKFQLPFDIDINICCCVVLPDERVVMANNSNEGNGGLHIFDKSGEYLKHVLCTSKPFGLAVINKSDIAVSFYQEKSIKVYDSESFNVKHGLLDGHCVFGLSVESDCLVAAVRNTGIHFINYSSGKILKILPSDIDLLTYVHMIGENTLITDYEKDLLYCRNRDGETVWKYSSDAMKRPRNICTDTVGNIFVAAFVSDSIIAISSNGNDSKKLIVVQDGLKNPKAICFSATTSTLLVVSQTGTALKYNLSYS</sequence>
<keyword evidence="1" id="KW-0863">Zinc-finger</keyword>
<reference evidence="3" key="1">
    <citation type="submission" date="2018-11" db="EMBL/GenBank/DDBJ databases">
        <authorList>
            <person name="Alioto T."/>
            <person name="Alioto T."/>
        </authorList>
    </citation>
    <scope>NUCLEOTIDE SEQUENCE</scope>
</reference>
<evidence type="ECO:0000313" key="4">
    <source>
        <dbReference type="Proteomes" id="UP000596742"/>
    </source>
</evidence>
<gene>
    <name evidence="3" type="ORF">MGAL_10B050356</name>
</gene>
<dbReference type="EMBL" id="UYJE01000008">
    <property type="protein sequence ID" value="VDH89119.1"/>
    <property type="molecule type" value="Genomic_DNA"/>
</dbReference>
<evidence type="ECO:0000313" key="3">
    <source>
        <dbReference type="EMBL" id="VDH89119.1"/>
    </source>
</evidence>
<name>A0A8B6BFC4_MYTGA</name>
<comment type="caution">
    <text evidence="3">The sequence shown here is derived from an EMBL/GenBank/DDBJ whole genome shotgun (WGS) entry which is preliminary data.</text>
</comment>
<dbReference type="InterPro" id="IPR000315">
    <property type="entry name" value="Znf_B-box"/>
</dbReference>
<keyword evidence="4" id="KW-1185">Reference proteome</keyword>
<evidence type="ECO:0000256" key="1">
    <source>
        <dbReference type="PROSITE-ProRule" id="PRU00024"/>
    </source>
</evidence>
<dbReference type="InterPro" id="IPR047153">
    <property type="entry name" value="TRIM45/56/19-like"/>
</dbReference>
<protein>
    <recommendedName>
        <fullName evidence="2">B box-type domain-containing protein</fullName>
    </recommendedName>
</protein>
<dbReference type="SUPFAM" id="SSF101898">
    <property type="entry name" value="NHL repeat"/>
    <property type="match status" value="1"/>
</dbReference>
<dbReference type="InterPro" id="IPR011042">
    <property type="entry name" value="6-blade_b-propeller_TolB-like"/>
</dbReference>
<proteinExistence type="predicted"/>
<dbReference type="PANTHER" id="PTHR25462">
    <property type="entry name" value="BONUS, ISOFORM C-RELATED"/>
    <property type="match status" value="1"/>
</dbReference>
<dbReference type="PROSITE" id="PS50119">
    <property type="entry name" value="ZF_BBOX"/>
    <property type="match status" value="1"/>
</dbReference>
<dbReference type="PANTHER" id="PTHR25462:SF296">
    <property type="entry name" value="MEIOTIC P26, ISOFORM F"/>
    <property type="match status" value="1"/>
</dbReference>
<dbReference type="GO" id="GO:0008270">
    <property type="term" value="F:zinc ion binding"/>
    <property type="evidence" value="ECO:0007669"/>
    <property type="project" value="UniProtKB-KW"/>
</dbReference>
<organism evidence="3 4">
    <name type="scientific">Mytilus galloprovincialis</name>
    <name type="common">Mediterranean mussel</name>
    <dbReference type="NCBI Taxonomy" id="29158"/>
    <lineage>
        <taxon>Eukaryota</taxon>
        <taxon>Metazoa</taxon>
        <taxon>Spiralia</taxon>
        <taxon>Lophotrochozoa</taxon>
        <taxon>Mollusca</taxon>
        <taxon>Bivalvia</taxon>
        <taxon>Autobranchia</taxon>
        <taxon>Pteriomorphia</taxon>
        <taxon>Mytilida</taxon>
        <taxon>Mytiloidea</taxon>
        <taxon>Mytilidae</taxon>
        <taxon>Mytilinae</taxon>
        <taxon>Mytilus</taxon>
    </lineage>
</organism>
<dbReference type="AlphaFoldDB" id="A0A8B6BFC4"/>
<dbReference type="OrthoDB" id="6057832at2759"/>
<keyword evidence="1" id="KW-0862">Zinc</keyword>
<evidence type="ECO:0000259" key="2">
    <source>
        <dbReference type="PROSITE" id="PS50119"/>
    </source>
</evidence>
<dbReference type="Gene3D" id="3.30.160.60">
    <property type="entry name" value="Classic Zinc Finger"/>
    <property type="match status" value="1"/>
</dbReference>
<dbReference type="Gene3D" id="2.120.10.30">
    <property type="entry name" value="TolB, C-terminal domain"/>
    <property type="match status" value="1"/>
</dbReference>
<dbReference type="CDD" id="cd19757">
    <property type="entry name" value="Bbox1"/>
    <property type="match status" value="1"/>
</dbReference>
<feature type="domain" description="B box-type" evidence="2">
    <location>
        <begin position="6"/>
        <end position="56"/>
    </location>
</feature>
<accession>A0A8B6BFC4</accession>
<keyword evidence="1" id="KW-0479">Metal-binding</keyword>